<name>A0ABT5HGJ7_9CAUL</name>
<sequence length="243" mass="25951">MQVMMLQAAVLCLIGFALGGGIGWLVGGLDKATQKTGQTTGQKAGKSQPVAKPFVAHNWDWETPAKAEPEMQIVAEPVAEPVRAAAPVVALFEAPSAAQVFEQQVSTPVASPTSVPEVAVETEVAYEDRSDRARIATPVSTLAVMTPDSVEAAVVQAGTGLEPMRLSTSQGHADDLHIISGISPALEKTLNVLGIYHFWQVASWTPENVAWLAHRIDNGDRIARENWMAQAARLQQSRLAKLA</sequence>
<accession>A0ABT5HGJ7</accession>
<keyword evidence="2" id="KW-1185">Reference proteome</keyword>
<evidence type="ECO:0000313" key="2">
    <source>
        <dbReference type="Proteomes" id="UP001218579"/>
    </source>
</evidence>
<evidence type="ECO:0008006" key="3">
    <source>
        <dbReference type="Google" id="ProtNLM"/>
    </source>
</evidence>
<reference evidence="1 2" key="1">
    <citation type="submission" date="2023-01" db="EMBL/GenBank/DDBJ databases">
        <title>Novel species of the genus Asticcacaulis isolated from rivers.</title>
        <authorList>
            <person name="Lu H."/>
        </authorList>
    </citation>
    <scope>NUCLEOTIDE SEQUENCE [LARGE SCALE GENOMIC DNA]</scope>
    <source>
        <strain evidence="1 2">LKC15W</strain>
    </source>
</reference>
<dbReference type="EMBL" id="JAQQKV010000001">
    <property type="protein sequence ID" value="MDC7675113.1"/>
    <property type="molecule type" value="Genomic_DNA"/>
</dbReference>
<comment type="caution">
    <text evidence="1">The sequence shown here is derived from an EMBL/GenBank/DDBJ whole genome shotgun (WGS) entry which is preliminary data.</text>
</comment>
<protein>
    <recommendedName>
        <fullName evidence="3">Flap endonuclease-1-like 5' DNA nuclease</fullName>
    </recommendedName>
</protein>
<dbReference type="Proteomes" id="UP001218579">
    <property type="component" value="Unassembled WGS sequence"/>
</dbReference>
<gene>
    <name evidence="1" type="ORF">PQU98_03160</name>
</gene>
<proteinExistence type="predicted"/>
<organism evidence="1 2">
    <name type="scientific">Asticcacaulis machinosus</name>
    <dbReference type="NCBI Taxonomy" id="2984211"/>
    <lineage>
        <taxon>Bacteria</taxon>
        <taxon>Pseudomonadati</taxon>
        <taxon>Pseudomonadota</taxon>
        <taxon>Alphaproteobacteria</taxon>
        <taxon>Caulobacterales</taxon>
        <taxon>Caulobacteraceae</taxon>
        <taxon>Asticcacaulis</taxon>
    </lineage>
</organism>
<dbReference type="RefSeq" id="WP_272743426.1">
    <property type="nucleotide sequence ID" value="NZ_JAQQKV010000001.1"/>
</dbReference>
<evidence type="ECO:0000313" key="1">
    <source>
        <dbReference type="EMBL" id="MDC7675113.1"/>
    </source>
</evidence>